<protein>
    <submittedName>
        <fullName evidence="1">Uncharacterized protein</fullName>
    </submittedName>
</protein>
<evidence type="ECO:0000313" key="2">
    <source>
        <dbReference type="Proteomes" id="UP001054945"/>
    </source>
</evidence>
<gene>
    <name evidence="1" type="ORF">CEXT_666401</name>
</gene>
<dbReference type="EMBL" id="BPLR01003939">
    <property type="protein sequence ID" value="GIX90415.1"/>
    <property type="molecule type" value="Genomic_DNA"/>
</dbReference>
<sequence length="79" mass="9086">MDSILNLLFSNLTIPARPKARVFRPSSRQQSRLKIVPLKFSCHRTISIFFFTVDPVVEMRSLLKVFTGCVKNSERVEMG</sequence>
<dbReference type="Proteomes" id="UP001054945">
    <property type="component" value="Unassembled WGS sequence"/>
</dbReference>
<accession>A0AAV4NZS9</accession>
<keyword evidence="2" id="KW-1185">Reference proteome</keyword>
<reference evidence="1 2" key="1">
    <citation type="submission" date="2021-06" db="EMBL/GenBank/DDBJ databases">
        <title>Caerostris extrusa draft genome.</title>
        <authorList>
            <person name="Kono N."/>
            <person name="Arakawa K."/>
        </authorList>
    </citation>
    <scope>NUCLEOTIDE SEQUENCE [LARGE SCALE GENOMIC DNA]</scope>
</reference>
<dbReference type="AlphaFoldDB" id="A0AAV4NZS9"/>
<comment type="caution">
    <text evidence="1">The sequence shown here is derived from an EMBL/GenBank/DDBJ whole genome shotgun (WGS) entry which is preliminary data.</text>
</comment>
<name>A0AAV4NZS9_CAEEX</name>
<organism evidence="1 2">
    <name type="scientific">Caerostris extrusa</name>
    <name type="common">Bark spider</name>
    <name type="synonym">Caerostris bankana</name>
    <dbReference type="NCBI Taxonomy" id="172846"/>
    <lineage>
        <taxon>Eukaryota</taxon>
        <taxon>Metazoa</taxon>
        <taxon>Ecdysozoa</taxon>
        <taxon>Arthropoda</taxon>
        <taxon>Chelicerata</taxon>
        <taxon>Arachnida</taxon>
        <taxon>Araneae</taxon>
        <taxon>Araneomorphae</taxon>
        <taxon>Entelegynae</taxon>
        <taxon>Araneoidea</taxon>
        <taxon>Araneidae</taxon>
        <taxon>Caerostris</taxon>
    </lineage>
</organism>
<evidence type="ECO:0000313" key="1">
    <source>
        <dbReference type="EMBL" id="GIX90415.1"/>
    </source>
</evidence>
<proteinExistence type="predicted"/>